<keyword evidence="2" id="KW-1185">Reference proteome</keyword>
<dbReference type="GeneID" id="918346"/>
<reference evidence="1 2" key="3">
    <citation type="journal article" date="1996" name="Virology">
        <title>Analysis of 94 kb of the chlorella virus PBCV-1 330-kb genome: map positions 88 to 182.</title>
        <authorList>
            <person name="Lu Z."/>
            <person name="Li Y."/>
            <person name="Que Q."/>
            <person name="Kutish G.F."/>
            <person name="Rock D.L."/>
            <person name="Van Etten J.L."/>
        </authorList>
    </citation>
    <scope>NUCLEOTIDE SEQUENCE [LARGE SCALE GENOMIC DNA]</scope>
</reference>
<reference evidence="1 2" key="1">
    <citation type="journal article" date="1995" name="Virology">
        <title>Analysis of 45 kb of DNA located at the left end of the chlorella virus PBCV-1 genome.</title>
        <authorList>
            <person name="Lu Z."/>
            <person name="Li Y."/>
            <person name="Zhang Y."/>
            <person name="Kutish G.F."/>
            <person name="Rock D.L."/>
            <person name="Van Etten J.L."/>
        </authorList>
    </citation>
    <scope>NUCLEOTIDE SEQUENCE [LARGE SCALE GENOMIC DNA]</scope>
</reference>
<reference evidence="1 2" key="5">
    <citation type="journal article" date="1997" name="Virology">
        <title>Analysis of 74 kb of DNA located at the right end of the 330-kb chlorella virus PBCV-1 genome.</title>
        <authorList>
            <person name="Li Y."/>
            <person name="Lu Z."/>
            <person name="Sun L."/>
            <person name="Ropp S."/>
            <person name="Kutish G.F."/>
            <person name="Rock D.L."/>
            <person name="Van Etten J.L."/>
        </authorList>
    </citation>
    <scope>NUCLEOTIDE SEQUENCE [LARGE SCALE GENOMIC DNA]</scope>
</reference>
<dbReference type="EMBL" id="JF411744">
    <property type="protein sequence ID" value="AAC96552.1"/>
    <property type="molecule type" value="Genomic_DNA"/>
</dbReference>
<evidence type="ECO:0000313" key="2">
    <source>
        <dbReference type="Proteomes" id="UP000000862"/>
    </source>
</evidence>
<reference evidence="1 2" key="7">
    <citation type="journal article" date="2000" name="Virology">
        <title>Characterization of a beta-1,3-glucanase encoded by chlorella virus PBCV-1.</title>
        <authorList>
            <person name="Sun L."/>
            <person name="Gurnon J.R."/>
            <person name="Adams B.J."/>
            <person name="Graves M.V."/>
            <person name="Van Etten J.L."/>
        </authorList>
    </citation>
    <scope>NUCLEOTIDE SEQUENCE [LARGE SCALE GENOMIC DNA]</scope>
</reference>
<sequence length="116" mass="13534">MTILERKHAENVTRNGNSQGECEVTAHKPYDECENTGVDHRTVNGHVWLYITDIFFLRKCVEYICEFPHHLLNFGIFGIVTPGRPKSQEIYPRRFLCEIDDFLGVINSKCFRRCVV</sequence>
<accession>Q84504</accession>
<dbReference type="KEGG" id="vg:918346"/>
<gene>
    <name evidence="1" type="primary">a184L</name>
</gene>
<organism evidence="1 2">
    <name type="scientific">Paramecium bursaria Chlorella virus 1</name>
    <name type="common">PBCV-1</name>
    <dbReference type="NCBI Taxonomy" id="10506"/>
    <lineage>
        <taxon>Viruses</taxon>
        <taxon>Varidnaviria</taxon>
        <taxon>Bamfordvirae</taxon>
        <taxon>Nucleocytoviricota</taxon>
        <taxon>Megaviricetes</taxon>
        <taxon>Algavirales</taxon>
        <taxon>Phycodnaviridae</taxon>
        <taxon>Chlorovirus</taxon>
        <taxon>Chlorovirus vanettense</taxon>
    </lineage>
</organism>
<reference evidence="1 2" key="6">
    <citation type="journal article" date="1999" name="Virology">
        <title>Chlorella virus PBCV-1 encodes a functional homospermidine synthase.</title>
        <authorList>
            <person name="Kaiser A."/>
            <person name="Vollmert M."/>
            <person name="Tholl D."/>
            <person name="Graves M.V."/>
            <person name="Gurnon J.R."/>
            <person name="Xing W."/>
            <person name="Lisec A.D."/>
            <person name="Nickerson K.W."/>
            <person name="Van Etten J.L."/>
        </authorList>
    </citation>
    <scope>NUCLEOTIDE SEQUENCE [LARGE SCALE GENOMIC DNA]</scope>
</reference>
<dbReference type="PIR" id="T17674">
    <property type="entry name" value="T17674"/>
</dbReference>
<dbReference type="RefSeq" id="NP_048531.1">
    <property type="nucleotide sequence ID" value="NC_000852.5"/>
</dbReference>
<organismHost>
    <name type="scientific">Chlorella</name>
    <dbReference type="NCBI Taxonomy" id="3071"/>
</organismHost>
<reference evidence="1 2" key="2">
    <citation type="journal article" date="1995" name="Virology">
        <title>Analysis of 43 kb of the Chlorella virus PBCV-1 330-kb genome: map positions 45 to 88.</title>
        <authorList>
            <person name="Li Y."/>
            <person name="Lu Z."/>
            <person name="Burbank D.E."/>
            <person name="Kutish G.F."/>
            <person name="Rock D.L."/>
            <person name="Van Etten J.L."/>
        </authorList>
    </citation>
    <scope>NUCLEOTIDE SEQUENCE [LARGE SCALE GENOMIC DNA]</scope>
</reference>
<reference evidence="1 2" key="4">
    <citation type="journal article" date="1996" name="Virology">
        <title>Analysis of 76 kb of the chlorella virus PBCV-1 330-kb genome: map positions 182 to 258.</title>
        <authorList>
            <person name="Kutish G.F."/>
            <person name="Li Y."/>
            <person name="Lu Z."/>
            <person name="Furuta M."/>
            <person name="Rock D.L."/>
            <person name="Van Etten J.L."/>
        </authorList>
    </citation>
    <scope>NUCLEOTIDE SEQUENCE [LARGE SCALE GENOMIC DNA]</scope>
</reference>
<proteinExistence type="predicted"/>
<protein>
    <submittedName>
        <fullName evidence="1">Uncharacterized protein</fullName>
    </submittedName>
</protein>
<name>Q84504_PBCV1</name>
<evidence type="ECO:0000313" key="1">
    <source>
        <dbReference type="EMBL" id="AAC96552.1"/>
    </source>
</evidence>
<dbReference type="Proteomes" id="UP000000862">
    <property type="component" value="Segment"/>
</dbReference>
<reference evidence="1 2" key="8">
    <citation type="journal article" date="2010" name="J. Virol.">
        <title>Microarray analysis of Paramecium bursaria chlorella virus 1 transcription.</title>
        <authorList>
            <person name="Yanai-Balser G.M."/>
            <person name="Duncan G.A."/>
            <person name="Eudy J.D."/>
            <person name="Wang D."/>
            <person name="Li X."/>
            <person name="Agarkova I.V."/>
            <person name="Dunigan D.D."/>
            <person name="Van Etten J.L."/>
        </authorList>
    </citation>
    <scope>NUCLEOTIDE SEQUENCE [LARGE SCALE GENOMIC DNA]</scope>
</reference>